<evidence type="ECO:0000256" key="2">
    <source>
        <dbReference type="ARBA" id="ARBA00023027"/>
    </source>
</evidence>
<dbReference type="InterPro" id="IPR013785">
    <property type="entry name" value="Aldolase_TIM"/>
</dbReference>
<evidence type="ECO:0000259" key="4">
    <source>
        <dbReference type="Pfam" id="PF02826"/>
    </source>
</evidence>
<reference evidence="6" key="1">
    <citation type="submission" date="2020-06" db="EMBL/GenBank/DDBJ databases">
        <title>A chromosome-scale genome assembly of Talaromyces rugulosus W13939.</title>
        <authorList>
            <person name="Wang B."/>
            <person name="Guo L."/>
            <person name="Ye K."/>
            <person name="Wang L."/>
        </authorList>
    </citation>
    <scope>NUCLEOTIDE SEQUENCE [LARGE SCALE GENOMIC DNA]</scope>
    <source>
        <strain evidence="6">W13939</strain>
    </source>
</reference>
<accession>A0A7H8QMN7</accession>
<dbReference type="Pfam" id="PF00701">
    <property type="entry name" value="DHDPS"/>
    <property type="match status" value="1"/>
</dbReference>
<dbReference type="GeneID" id="55989798"/>
<protein>
    <recommendedName>
        <fullName evidence="4">D-isomer specific 2-hydroxyacid dehydrogenase NAD-binding domain-containing protein</fullName>
    </recommendedName>
</protein>
<keyword evidence="1" id="KW-0560">Oxidoreductase</keyword>
<organism evidence="5 6">
    <name type="scientific">Talaromyces rugulosus</name>
    <name type="common">Penicillium rugulosum</name>
    <dbReference type="NCBI Taxonomy" id="121627"/>
    <lineage>
        <taxon>Eukaryota</taxon>
        <taxon>Fungi</taxon>
        <taxon>Dikarya</taxon>
        <taxon>Ascomycota</taxon>
        <taxon>Pezizomycotina</taxon>
        <taxon>Eurotiomycetes</taxon>
        <taxon>Eurotiomycetidae</taxon>
        <taxon>Eurotiales</taxon>
        <taxon>Trichocomaceae</taxon>
        <taxon>Talaromyces</taxon>
        <taxon>Talaromyces sect. Islandici</taxon>
    </lineage>
</organism>
<dbReference type="OrthoDB" id="298012at2759"/>
<dbReference type="KEGG" id="trg:TRUGW13939_02289"/>
<dbReference type="Proteomes" id="UP000509510">
    <property type="component" value="Chromosome I"/>
</dbReference>
<feature type="region of interest" description="Disordered" evidence="3">
    <location>
        <begin position="366"/>
        <end position="430"/>
    </location>
</feature>
<sequence>MGEAGFTAGEHLLILRPFAWPDSWHDDLRRAFPSLQITALELDGRPLEESVPKDILAEATIIAVGGRHLPLPESIPDIKFVHTFSAGTDSFVKQPYITQSNLPLTTSSGIHGPPISEWVLLNWLVSSKRYNRLYEAQKSHEWISREFSQFGVSDHVGKRVGILGYGSIGRQIGRVAVAMGMEVIAYTASPRDTLESRKDHGYIVPGTGDANGSFPIEWHHGTTKEELRHFLSTTKLDHVVISLPLTPATTNLFDREEFDAWSSSFSSSPGTRKGFLTNIARGKVVNTDALIDAVRSEKIGGAALDVTDPEPLPKDHPLWDVEEIQISPHISGFNTAYYTRALDLLKGNIERLEKGKELISSNMACSDVTDIPSPTRNHGIHESPSITDPPRPDTPSSYQPHVAVNTFKDEQPSPSSSIASESSTTSNGLRPGIYVPTLAFFSPEKEDLDPETTTKHAIRMAQAGITGFIVHGTIGEVAHLSRPERKVVTKATRAALDSEGYNHIPIIVGCNAQSTRETVELCFEAQSSGAGYALVLPPFYYKEQCKSECLKVFFTDVADASPIPVLVYSFPAITAGIDSDMMTELGQNHPNIVGCKLTCADTGKLNRIVSAVNRPPETEQRDCSQYGFVCLGGSADFLIQVLAGGGSGAVCGLANITPKACVKLFDLWTNGKFQEASSLQAAVARGDWLVTKSGIVGMKSLLQHFFGYGGFARKPLPRLSKQEEIVLREKFQELINIESRLQ</sequence>
<keyword evidence="6" id="KW-1185">Reference proteome</keyword>
<dbReference type="CDD" id="cd00408">
    <property type="entry name" value="DHDPS-like"/>
    <property type="match status" value="1"/>
</dbReference>
<dbReference type="InterPro" id="IPR002220">
    <property type="entry name" value="DapA-like"/>
</dbReference>
<feature type="compositionally biased region" description="Low complexity" evidence="3">
    <location>
        <begin position="412"/>
        <end position="426"/>
    </location>
</feature>
<dbReference type="InterPro" id="IPR036291">
    <property type="entry name" value="NAD(P)-bd_dom_sf"/>
</dbReference>
<feature type="domain" description="D-isomer specific 2-hydroxyacid dehydrogenase NAD-binding" evidence="4">
    <location>
        <begin position="125"/>
        <end position="194"/>
    </location>
</feature>
<dbReference type="SUPFAM" id="SSF51569">
    <property type="entry name" value="Aldolase"/>
    <property type="match status" value="1"/>
</dbReference>
<dbReference type="PROSITE" id="PS00065">
    <property type="entry name" value="D_2_HYDROXYACID_DH_1"/>
    <property type="match status" value="1"/>
</dbReference>
<proteinExistence type="predicted"/>
<evidence type="ECO:0000256" key="3">
    <source>
        <dbReference type="SAM" id="MobiDB-lite"/>
    </source>
</evidence>
<dbReference type="CDD" id="cd12163">
    <property type="entry name" value="2-Hacid_dh_5"/>
    <property type="match status" value="1"/>
</dbReference>
<dbReference type="InterPro" id="IPR029752">
    <property type="entry name" value="D-isomer_DH_CS1"/>
</dbReference>
<dbReference type="SUPFAM" id="SSF51735">
    <property type="entry name" value="NAD(P)-binding Rossmann-fold domains"/>
    <property type="match status" value="1"/>
</dbReference>
<dbReference type="PANTHER" id="PTHR43333">
    <property type="entry name" value="2-HACID_DH_C DOMAIN-CONTAINING PROTEIN"/>
    <property type="match status" value="1"/>
</dbReference>
<dbReference type="GO" id="GO:0051287">
    <property type="term" value="F:NAD binding"/>
    <property type="evidence" value="ECO:0007669"/>
    <property type="project" value="InterPro"/>
</dbReference>
<dbReference type="EMBL" id="CP055898">
    <property type="protein sequence ID" value="QKX55197.1"/>
    <property type="molecule type" value="Genomic_DNA"/>
</dbReference>
<dbReference type="GO" id="GO:0016829">
    <property type="term" value="F:lyase activity"/>
    <property type="evidence" value="ECO:0007669"/>
    <property type="project" value="InterPro"/>
</dbReference>
<dbReference type="AlphaFoldDB" id="A0A7H8QMN7"/>
<dbReference type="Gene3D" id="3.20.20.70">
    <property type="entry name" value="Aldolase class I"/>
    <property type="match status" value="1"/>
</dbReference>
<gene>
    <name evidence="5" type="ORF">TRUGW13939_02289</name>
</gene>
<dbReference type="PANTHER" id="PTHR43333:SF1">
    <property type="entry name" value="D-ISOMER SPECIFIC 2-HYDROXYACID DEHYDROGENASE NAD-BINDING DOMAIN-CONTAINING PROTEIN"/>
    <property type="match status" value="1"/>
</dbReference>
<evidence type="ECO:0000313" key="5">
    <source>
        <dbReference type="EMBL" id="QKX55197.1"/>
    </source>
</evidence>
<dbReference type="PRINTS" id="PR00146">
    <property type="entry name" value="DHPICSNTHASE"/>
</dbReference>
<dbReference type="SMART" id="SM01130">
    <property type="entry name" value="DHDPS"/>
    <property type="match status" value="1"/>
</dbReference>
<evidence type="ECO:0000313" key="6">
    <source>
        <dbReference type="Proteomes" id="UP000509510"/>
    </source>
</evidence>
<dbReference type="InterPro" id="IPR006140">
    <property type="entry name" value="D-isomer_DH_NAD-bd"/>
</dbReference>
<evidence type="ECO:0000256" key="1">
    <source>
        <dbReference type="ARBA" id="ARBA00023002"/>
    </source>
</evidence>
<keyword evidence="2" id="KW-0520">NAD</keyword>
<name>A0A7H8QMN7_TALRU</name>
<dbReference type="RefSeq" id="XP_035341376.1">
    <property type="nucleotide sequence ID" value="XM_035485483.1"/>
</dbReference>
<feature type="domain" description="D-isomer specific 2-hydroxyacid dehydrogenase NAD-binding" evidence="4">
    <location>
        <begin position="220"/>
        <end position="331"/>
    </location>
</feature>
<dbReference type="GO" id="GO:0016491">
    <property type="term" value="F:oxidoreductase activity"/>
    <property type="evidence" value="ECO:0007669"/>
    <property type="project" value="UniProtKB-KW"/>
</dbReference>
<dbReference type="Gene3D" id="3.40.50.720">
    <property type="entry name" value="NAD(P)-binding Rossmann-like Domain"/>
    <property type="match status" value="2"/>
</dbReference>
<dbReference type="Pfam" id="PF02826">
    <property type="entry name" value="2-Hacid_dh_C"/>
    <property type="match status" value="2"/>
</dbReference>